<comment type="caution">
    <text evidence="5">The sequence shown here is derived from an EMBL/GenBank/DDBJ whole genome shotgun (WGS) entry which is preliminary data.</text>
</comment>
<gene>
    <name evidence="5" type="ORF">FHX34_105411</name>
</gene>
<organism evidence="5 6">
    <name type="scientific">Actinoplanes teichomyceticus</name>
    <dbReference type="NCBI Taxonomy" id="1867"/>
    <lineage>
        <taxon>Bacteria</taxon>
        <taxon>Bacillati</taxon>
        <taxon>Actinomycetota</taxon>
        <taxon>Actinomycetes</taxon>
        <taxon>Micromonosporales</taxon>
        <taxon>Micromonosporaceae</taxon>
        <taxon>Actinoplanes</taxon>
    </lineage>
</organism>
<dbReference type="PANTHER" id="PTHR11092:SF0">
    <property type="entry name" value="EPIMERASE FAMILY PROTEIN SDR39U1"/>
    <property type="match status" value="1"/>
</dbReference>
<dbReference type="InterPro" id="IPR013549">
    <property type="entry name" value="DUF1731"/>
</dbReference>
<evidence type="ECO:0000256" key="1">
    <source>
        <dbReference type="ARBA" id="ARBA00009353"/>
    </source>
</evidence>
<dbReference type="Pfam" id="PF08338">
    <property type="entry name" value="DUF1731"/>
    <property type="match status" value="1"/>
</dbReference>
<comment type="similarity">
    <text evidence="1">Belongs to the NAD(P)-dependent epimerase/dehydratase family. SDR39U1 subfamily.</text>
</comment>
<reference evidence="5 6" key="1">
    <citation type="submission" date="2019-06" db="EMBL/GenBank/DDBJ databases">
        <title>Sequencing the genomes of 1000 actinobacteria strains.</title>
        <authorList>
            <person name="Klenk H.-P."/>
        </authorList>
    </citation>
    <scope>NUCLEOTIDE SEQUENCE [LARGE SCALE GENOMIC DNA]</scope>
    <source>
        <strain evidence="5 6">DSM 43866</strain>
    </source>
</reference>
<dbReference type="SUPFAM" id="SSF51735">
    <property type="entry name" value="NAD(P)-binding Rossmann-fold domains"/>
    <property type="match status" value="1"/>
</dbReference>
<keyword evidence="6" id="KW-1185">Reference proteome</keyword>
<evidence type="ECO:0000313" key="5">
    <source>
        <dbReference type="EMBL" id="TWG12544.1"/>
    </source>
</evidence>
<sequence length="364" mass="39579">MDGGCRGPRARRPGDSAAADGGAPPAWASVIGAAPARPCGWPPARWRAVVKVVIPGGTGQVGTILDRALTARGHDVVVLTRAPRGDRQVYWDGTTPGDWVREIDGSDVVINLAGRSVSCRYTAENLEAMMNSRVESARVVGDAIAAAARPPRVWLQMSTATIYAHRFDAANDERDGLLGGDEHDVPGYWAYSVRIARNWEAAQERAVTPHTRKVALRSAMVMSPDRGGVFDVLSWLVRLGLGGPVAGGRQYVSWIHDHDFVRVVQFLIEREDLAGAVNVAAPEPLPQREFIRHLRTAWRMPVGLPATSGMAEIGAFALRSDTELLLKSRRVVPGRLAEAGFTFDHPRWRAAAADLTSRRRRGGR</sequence>
<accession>A0A561VLQ6</accession>
<protein>
    <recommendedName>
        <fullName evidence="7">DUF1731 domain-containing protein</fullName>
    </recommendedName>
</protein>
<feature type="region of interest" description="Disordered" evidence="2">
    <location>
        <begin position="1"/>
        <end position="23"/>
    </location>
</feature>
<dbReference type="AlphaFoldDB" id="A0A561VLQ6"/>
<name>A0A561VLQ6_ACTTI</name>
<dbReference type="InterPro" id="IPR036291">
    <property type="entry name" value="NAD(P)-bd_dom_sf"/>
</dbReference>
<evidence type="ECO:0000256" key="2">
    <source>
        <dbReference type="SAM" id="MobiDB-lite"/>
    </source>
</evidence>
<dbReference type="Proteomes" id="UP000320239">
    <property type="component" value="Unassembled WGS sequence"/>
</dbReference>
<evidence type="ECO:0000313" key="6">
    <source>
        <dbReference type="Proteomes" id="UP000320239"/>
    </source>
</evidence>
<dbReference type="Pfam" id="PF01370">
    <property type="entry name" value="Epimerase"/>
    <property type="match status" value="1"/>
</dbReference>
<dbReference type="Gene3D" id="3.40.50.720">
    <property type="entry name" value="NAD(P)-binding Rossmann-like Domain"/>
    <property type="match status" value="1"/>
</dbReference>
<evidence type="ECO:0008006" key="7">
    <source>
        <dbReference type="Google" id="ProtNLM"/>
    </source>
</evidence>
<dbReference type="PANTHER" id="PTHR11092">
    <property type="entry name" value="SUGAR NUCLEOTIDE EPIMERASE RELATED"/>
    <property type="match status" value="1"/>
</dbReference>
<feature type="domain" description="DUF1731" evidence="4">
    <location>
        <begin position="323"/>
        <end position="355"/>
    </location>
</feature>
<dbReference type="NCBIfam" id="TIGR01777">
    <property type="entry name" value="yfcH"/>
    <property type="match status" value="1"/>
</dbReference>
<dbReference type="EMBL" id="VIWY01000005">
    <property type="protein sequence ID" value="TWG12544.1"/>
    <property type="molecule type" value="Genomic_DNA"/>
</dbReference>
<evidence type="ECO:0000259" key="3">
    <source>
        <dbReference type="Pfam" id="PF01370"/>
    </source>
</evidence>
<evidence type="ECO:0000259" key="4">
    <source>
        <dbReference type="Pfam" id="PF08338"/>
    </source>
</evidence>
<proteinExistence type="inferred from homology"/>
<dbReference type="InterPro" id="IPR010099">
    <property type="entry name" value="SDR39U1"/>
</dbReference>
<feature type="domain" description="NAD-dependent epimerase/dehydratase" evidence="3">
    <location>
        <begin position="52"/>
        <end position="279"/>
    </location>
</feature>
<dbReference type="InterPro" id="IPR001509">
    <property type="entry name" value="Epimerase_deHydtase"/>
</dbReference>